<keyword evidence="2" id="KW-0808">Transferase</keyword>
<dbReference type="InterPro" id="IPR043129">
    <property type="entry name" value="ATPase_NBD"/>
</dbReference>
<dbReference type="PANTHER" id="PTHR11735">
    <property type="entry name" value="TRNA N6-ADENOSINE THREONYLCARBAMOYLTRANSFERASE"/>
    <property type="match status" value="1"/>
</dbReference>
<protein>
    <submittedName>
        <fullName evidence="2">tRNA (Adenosine(37)-N6)-threonylcarbamoyltransferase complex dimerization subunit type 1 TsaB</fullName>
        <ecNumber evidence="2">2.3.1.234</ecNumber>
    </submittedName>
</protein>
<dbReference type="EMBL" id="JBBNPS010000005">
    <property type="protein sequence ID" value="MEQ3353268.1"/>
    <property type="molecule type" value="Genomic_DNA"/>
</dbReference>
<dbReference type="NCBIfam" id="TIGR03725">
    <property type="entry name" value="T6A_YeaZ"/>
    <property type="match status" value="1"/>
</dbReference>
<dbReference type="CDD" id="cd24032">
    <property type="entry name" value="ASKHA_NBD_TsaB"/>
    <property type="match status" value="1"/>
</dbReference>
<dbReference type="PANTHER" id="PTHR11735:SF11">
    <property type="entry name" value="TRNA THREONYLCARBAMOYLADENOSINE BIOSYNTHESIS PROTEIN TSAB"/>
    <property type="match status" value="1"/>
</dbReference>
<dbReference type="InterPro" id="IPR022496">
    <property type="entry name" value="T6A_TsaB"/>
</dbReference>
<accession>A0ABV1J507</accession>
<keyword evidence="3" id="KW-1185">Reference proteome</keyword>
<name>A0ABV1J507_9FIRM</name>
<sequence>MKILAFDTATMETTCALTEDGKVVAEASVNSRASHSEGLINMIQNMLCAAGWAMEDVDLIATGVGPGSFTGLRISVVLAKVFGRTLDIPVVGVSTLKALAREVATDGVVIPLFDARRERVYAAFFEKKGEGLVRLKKDDAYPVESIIKEAPEGAILIGDGLKKYRDAFSAREDFILYPDHLSRVSAAAIAFEGAQQFEEEGPSNPYALEPNYLRPTQAMREYRRKHGESLDARSDG</sequence>
<evidence type="ECO:0000313" key="3">
    <source>
        <dbReference type="Proteomes" id="UP001481872"/>
    </source>
</evidence>
<reference evidence="2 3" key="1">
    <citation type="submission" date="2024-04" db="EMBL/GenBank/DDBJ databases">
        <title>Human intestinal bacterial collection.</title>
        <authorList>
            <person name="Pauvert C."/>
            <person name="Hitch T.C.A."/>
            <person name="Clavel T."/>
        </authorList>
    </citation>
    <scope>NUCLEOTIDE SEQUENCE [LARGE SCALE GENOMIC DNA]</scope>
    <source>
        <strain evidence="2 3">CLA-SR-H026</strain>
    </source>
</reference>
<dbReference type="Proteomes" id="UP001481872">
    <property type="component" value="Unassembled WGS sequence"/>
</dbReference>
<evidence type="ECO:0000313" key="2">
    <source>
        <dbReference type="EMBL" id="MEQ3353268.1"/>
    </source>
</evidence>
<proteinExistence type="predicted"/>
<dbReference type="EC" id="2.3.1.234" evidence="2"/>
<dbReference type="Pfam" id="PF00814">
    <property type="entry name" value="TsaD"/>
    <property type="match status" value="1"/>
</dbReference>
<dbReference type="RefSeq" id="WP_349053638.1">
    <property type="nucleotide sequence ID" value="NZ_JBBNPS010000005.1"/>
</dbReference>
<feature type="domain" description="Gcp-like" evidence="1">
    <location>
        <begin position="33"/>
        <end position="155"/>
    </location>
</feature>
<dbReference type="SUPFAM" id="SSF53067">
    <property type="entry name" value="Actin-like ATPase domain"/>
    <property type="match status" value="2"/>
</dbReference>
<evidence type="ECO:0000259" key="1">
    <source>
        <dbReference type="Pfam" id="PF00814"/>
    </source>
</evidence>
<dbReference type="InterPro" id="IPR000905">
    <property type="entry name" value="Gcp-like_dom"/>
</dbReference>
<organism evidence="2 3">
    <name type="scientific">Aedoeadaptatus acetigenes</name>
    <dbReference type="NCBI Taxonomy" id="2981723"/>
    <lineage>
        <taxon>Bacteria</taxon>
        <taxon>Bacillati</taxon>
        <taxon>Bacillota</taxon>
        <taxon>Tissierellia</taxon>
        <taxon>Tissierellales</taxon>
        <taxon>Peptoniphilaceae</taxon>
        <taxon>Aedoeadaptatus</taxon>
    </lineage>
</organism>
<dbReference type="GO" id="GO:0061711">
    <property type="term" value="F:tRNA N(6)-L-threonylcarbamoyladenine synthase activity"/>
    <property type="evidence" value="ECO:0007669"/>
    <property type="project" value="UniProtKB-EC"/>
</dbReference>
<comment type="caution">
    <text evidence="2">The sequence shown here is derived from an EMBL/GenBank/DDBJ whole genome shotgun (WGS) entry which is preliminary data.</text>
</comment>
<keyword evidence="2" id="KW-0012">Acyltransferase</keyword>
<dbReference type="Gene3D" id="3.30.420.40">
    <property type="match status" value="2"/>
</dbReference>
<gene>
    <name evidence="2" type="primary">tsaB</name>
    <name evidence="2" type="ORF">AAA081_02990</name>
</gene>